<keyword evidence="3" id="KW-0808">Transferase</keyword>
<evidence type="ECO:0000259" key="8">
    <source>
        <dbReference type="PROSITE" id="PS51332"/>
    </source>
</evidence>
<dbReference type="SMART" id="SM00729">
    <property type="entry name" value="Elp3"/>
    <property type="match status" value="1"/>
</dbReference>
<feature type="non-terminal residue" evidence="10">
    <location>
        <position position="1"/>
    </location>
</feature>
<comment type="cofactor">
    <cofactor evidence="1">
        <name>[4Fe-4S] cluster</name>
        <dbReference type="ChEBI" id="CHEBI:49883"/>
    </cofactor>
</comment>
<dbReference type="GO" id="GO:0051539">
    <property type="term" value="F:4 iron, 4 sulfur cluster binding"/>
    <property type="evidence" value="ECO:0007669"/>
    <property type="project" value="UniProtKB-KW"/>
</dbReference>
<dbReference type="InterPro" id="IPR051198">
    <property type="entry name" value="BchE-like"/>
</dbReference>
<dbReference type="InterPro" id="IPR007197">
    <property type="entry name" value="rSAM"/>
</dbReference>
<dbReference type="SFLD" id="SFLDS00029">
    <property type="entry name" value="Radical_SAM"/>
    <property type="match status" value="1"/>
</dbReference>
<evidence type="ECO:0000256" key="2">
    <source>
        <dbReference type="ARBA" id="ARBA00022603"/>
    </source>
</evidence>
<organism evidence="10">
    <name type="scientific">marine sediment metagenome</name>
    <dbReference type="NCBI Taxonomy" id="412755"/>
    <lineage>
        <taxon>unclassified sequences</taxon>
        <taxon>metagenomes</taxon>
        <taxon>ecological metagenomes</taxon>
    </lineage>
</organism>
<dbReference type="AlphaFoldDB" id="A0A0F9D1D5"/>
<dbReference type="PANTHER" id="PTHR43409:SF7">
    <property type="entry name" value="BLL1977 PROTEIN"/>
    <property type="match status" value="1"/>
</dbReference>
<evidence type="ECO:0000256" key="6">
    <source>
        <dbReference type="ARBA" id="ARBA00023004"/>
    </source>
</evidence>
<dbReference type="PROSITE" id="PS51332">
    <property type="entry name" value="B12_BINDING"/>
    <property type="match status" value="1"/>
</dbReference>
<evidence type="ECO:0000256" key="5">
    <source>
        <dbReference type="ARBA" id="ARBA00022723"/>
    </source>
</evidence>
<dbReference type="PANTHER" id="PTHR43409">
    <property type="entry name" value="ANAEROBIC MAGNESIUM-PROTOPORPHYRIN IX MONOMETHYL ESTER CYCLASE-RELATED"/>
    <property type="match status" value="1"/>
</dbReference>
<dbReference type="CDD" id="cd01335">
    <property type="entry name" value="Radical_SAM"/>
    <property type="match status" value="1"/>
</dbReference>
<dbReference type="GO" id="GO:0003824">
    <property type="term" value="F:catalytic activity"/>
    <property type="evidence" value="ECO:0007669"/>
    <property type="project" value="InterPro"/>
</dbReference>
<keyword evidence="6" id="KW-0408">Iron</keyword>
<evidence type="ECO:0000256" key="1">
    <source>
        <dbReference type="ARBA" id="ARBA00001966"/>
    </source>
</evidence>
<reference evidence="10" key="1">
    <citation type="journal article" date="2015" name="Nature">
        <title>Complex archaea that bridge the gap between prokaryotes and eukaryotes.</title>
        <authorList>
            <person name="Spang A."/>
            <person name="Saw J.H."/>
            <person name="Jorgensen S.L."/>
            <person name="Zaremba-Niedzwiedzka K."/>
            <person name="Martijn J."/>
            <person name="Lind A.E."/>
            <person name="van Eijk R."/>
            <person name="Schleper C."/>
            <person name="Guy L."/>
            <person name="Ettema T.J."/>
        </authorList>
    </citation>
    <scope>NUCLEOTIDE SEQUENCE</scope>
</reference>
<name>A0A0F9D1D5_9ZZZZ</name>
<dbReference type="Pfam" id="PF02310">
    <property type="entry name" value="B12-binding"/>
    <property type="match status" value="1"/>
</dbReference>
<sequence length="479" mass="55590">FLLIFLNWALTAWSKRLSMRVTFIRPNERIGPRAAMKESNITGIYPPLGITYLASGLRDNGFEVSIIDAQALNLSPQEVTESISKESEIIGFTSTTLVWPNTLKTMRTAKKRFPNKLIVVGGPQITAFPQDSLNHEFIDLGIYGEGEETMLELAQVYSKGANIQDIKGTVVRKNSRVFVNQPRPLIEDLNRLPFPAIDLFPYHLYRALTVQAPFYTMIASRGCPYRCTFCSQIYFGNRLRLRSAENVASEMEYYVKKKGAKELVMFDETFTISREFTLKLCRLIRERGLHFRWNIRTRVDTLDRKVLEALKGAGCQVIHLGIESGSNKTLKTMRKGITLKQIRETAREIGIETRGYFMLGYPGETTQDIKKTLKFSRNLGLDWASFTITLPHPRTEIGEEAVKRGLVKKDFWKEFTLGRPIPRLSYFTTREYKEKDLERWRLRAYLLFYLRPLFLLKKMKFGRLRKLLRDTIFIIRNFR</sequence>
<dbReference type="InterPro" id="IPR036724">
    <property type="entry name" value="Cobalamin-bd_sf"/>
</dbReference>
<dbReference type="SFLD" id="SFLDG01123">
    <property type="entry name" value="methyltransferase_(Class_B)"/>
    <property type="match status" value="1"/>
</dbReference>
<comment type="caution">
    <text evidence="10">The sequence shown here is derived from an EMBL/GenBank/DDBJ whole genome shotgun (WGS) entry which is preliminary data.</text>
</comment>
<feature type="domain" description="Radical SAM core" evidence="9">
    <location>
        <begin position="208"/>
        <end position="422"/>
    </location>
</feature>
<keyword evidence="5" id="KW-0479">Metal-binding</keyword>
<dbReference type="SUPFAM" id="SSF52242">
    <property type="entry name" value="Cobalamin (vitamin B12)-binding domain"/>
    <property type="match status" value="1"/>
</dbReference>
<dbReference type="InterPro" id="IPR006158">
    <property type="entry name" value="Cobalamin-bd"/>
</dbReference>
<dbReference type="GO" id="GO:0031419">
    <property type="term" value="F:cobalamin binding"/>
    <property type="evidence" value="ECO:0007669"/>
    <property type="project" value="InterPro"/>
</dbReference>
<dbReference type="CDD" id="cd02068">
    <property type="entry name" value="radical_SAM_B12_BD"/>
    <property type="match status" value="1"/>
</dbReference>
<evidence type="ECO:0000313" key="10">
    <source>
        <dbReference type="EMBL" id="KKL11611.1"/>
    </source>
</evidence>
<dbReference type="InterPro" id="IPR034466">
    <property type="entry name" value="Methyltransferase_Class_B"/>
</dbReference>
<dbReference type="Gene3D" id="3.80.30.20">
    <property type="entry name" value="tm_1862 like domain"/>
    <property type="match status" value="1"/>
</dbReference>
<feature type="domain" description="B12-binding" evidence="8">
    <location>
        <begin position="31"/>
        <end position="164"/>
    </location>
</feature>
<dbReference type="InterPro" id="IPR006638">
    <property type="entry name" value="Elp3/MiaA/NifB-like_rSAM"/>
</dbReference>
<dbReference type="EMBL" id="LAZR01041579">
    <property type="protein sequence ID" value="KKL11611.1"/>
    <property type="molecule type" value="Genomic_DNA"/>
</dbReference>
<protein>
    <submittedName>
        <fullName evidence="10">Uncharacterized protein</fullName>
    </submittedName>
</protein>
<keyword evidence="7" id="KW-0411">Iron-sulfur</keyword>
<accession>A0A0F9D1D5</accession>
<evidence type="ECO:0000256" key="3">
    <source>
        <dbReference type="ARBA" id="ARBA00022679"/>
    </source>
</evidence>
<keyword evidence="4" id="KW-0949">S-adenosyl-L-methionine</keyword>
<evidence type="ECO:0000256" key="7">
    <source>
        <dbReference type="ARBA" id="ARBA00023014"/>
    </source>
</evidence>
<dbReference type="SFLD" id="SFLDG01082">
    <property type="entry name" value="B12-binding_domain_containing"/>
    <property type="match status" value="1"/>
</dbReference>
<evidence type="ECO:0000259" key="9">
    <source>
        <dbReference type="PROSITE" id="PS51918"/>
    </source>
</evidence>
<dbReference type="Gene3D" id="3.40.50.280">
    <property type="entry name" value="Cobalamin-binding domain"/>
    <property type="match status" value="1"/>
</dbReference>
<evidence type="ECO:0000256" key="4">
    <source>
        <dbReference type="ARBA" id="ARBA00022691"/>
    </source>
</evidence>
<dbReference type="GO" id="GO:0046872">
    <property type="term" value="F:metal ion binding"/>
    <property type="evidence" value="ECO:0007669"/>
    <property type="project" value="UniProtKB-KW"/>
</dbReference>
<gene>
    <name evidence="10" type="ORF">LCGC14_2544060</name>
</gene>
<dbReference type="Pfam" id="PF04055">
    <property type="entry name" value="Radical_SAM"/>
    <property type="match status" value="1"/>
</dbReference>
<dbReference type="SUPFAM" id="SSF102114">
    <property type="entry name" value="Radical SAM enzymes"/>
    <property type="match status" value="1"/>
</dbReference>
<dbReference type="InterPro" id="IPR023404">
    <property type="entry name" value="rSAM_horseshoe"/>
</dbReference>
<proteinExistence type="predicted"/>
<dbReference type="PROSITE" id="PS51918">
    <property type="entry name" value="RADICAL_SAM"/>
    <property type="match status" value="1"/>
</dbReference>
<keyword evidence="2" id="KW-0489">Methyltransferase</keyword>
<dbReference type="InterPro" id="IPR058240">
    <property type="entry name" value="rSAM_sf"/>
</dbReference>